<dbReference type="Proteomes" id="UP001054945">
    <property type="component" value="Unassembled WGS sequence"/>
</dbReference>
<accession>A0AAV4SIL5</accession>
<gene>
    <name evidence="1" type="ORF">CEXT_131041</name>
</gene>
<evidence type="ECO:0000313" key="1">
    <source>
        <dbReference type="EMBL" id="GIY32042.1"/>
    </source>
</evidence>
<dbReference type="AlphaFoldDB" id="A0AAV4SIL5"/>
<proteinExistence type="predicted"/>
<sequence>MEKQHGRTEKKRNTTSIPKRLIIQTAESPFLFRPFHTLLHIKQKQRDKEKDTTLHIKLDAEKELQRNIYKRGKERNKMNLPKIHSQASWQMCKIKEVHDVVS</sequence>
<comment type="caution">
    <text evidence="1">The sequence shown here is derived from an EMBL/GenBank/DDBJ whole genome shotgun (WGS) entry which is preliminary data.</text>
</comment>
<dbReference type="EMBL" id="BPLR01009447">
    <property type="protein sequence ID" value="GIY32042.1"/>
    <property type="molecule type" value="Genomic_DNA"/>
</dbReference>
<organism evidence="1 2">
    <name type="scientific">Caerostris extrusa</name>
    <name type="common">Bark spider</name>
    <name type="synonym">Caerostris bankana</name>
    <dbReference type="NCBI Taxonomy" id="172846"/>
    <lineage>
        <taxon>Eukaryota</taxon>
        <taxon>Metazoa</taxon>
        <taxon>Ecdysozoa</taxon>
        <taxon>Arthropoda</taxon>
        <taxon>Chelicerata</taxon>
        <taxon>Arachnida</taxon>
        <taxon>Araneae</taxon>
        <taxon>Araneomorphae</taxon>
        <taxon>Entelegynae</taxon>
        <taxon>Araneoidea</taxon>
        <taxon>Araneidae</taxon>
        <taxon>Caerostris</taxon>
    </lineage>
</organism>
<keyword evidence="2" id="KW-1185">Reference proteome</keyword>
<evidence type="ECO:0000313" key="2">
    <source>
        <dbReference type="Proteomes" id="UP001054945"/>
    </source>
</evidence>
<protein>
    <submittedName>
        <fullName evidence="1">Uncharacterized protein</fullName>
    </submittedName>
</protein>
<name>A0AAV4SIL5_CAEEX</name>
<reference evidence="1 2" key="1">
    <citation type="submission" date="2021-06" db="EMBL/GenBank/DDBJ databases">
        <title>Caerostris extrusa draft genome.</title>
        <authorList>
            <person name="Kono N."/>
            <person name="Arakawa K."/>
        </authorList>
    </citation>
    <scope>NUCLEOTIDE SEQUENCE [LARGE SCALE GENOMIC DNA]</scope>
</reference>